<comment type="caution">
    <text evidence="6">The sequence shown here is derived from an EMBL/GenBank/DDBJ whole genome shotgun (WGS) entry which is preliminary data.</text>
</comment>
<dbReference type="PANTHER" id="PTHR43808">
    <property type="entry name" value="ACETYLORNITHINE DEACETYLASE"/>
    <property type="match status" value="1"/>
</dbReference>
<evidence type="ECO:0000313" key="6">
    <source>
        <dbReference type="EMBL" id="MCR9035617.1"/>
    </source>
</evidence>
<dbReference type="InterPro" id="IPR001261">
    <property type="entry name" value="ArgE/DapE_CS"/>
</dbReference>
<feature type="domain" description="Peptidase M20 dimerisation" evidence="5">
    <location>
        <begin position="171"/>
        <end position="278"/>
    </location>
</feature>
<protein>
    <submittedName>
        <fullName evidence="6">YgeY family selenium metabolism-linked hydrolase</fullName>
    </submittedName>
</protein>
<dbReference type="InterPro" id="IPR036264">
    <property type="entry name" value="Bact_exopeptidase_dim_dom"/>
</dbReference>
<evidence type="ECO:0000256" key="1">
    <source>
        <dbReference type="ARBA" id="ARBA00001947"/>
    </source>
</evidence>
<dbReference type="InterPro" id="IPR002933">
    <property type="entry name" value="Peptidase_M20"/>
</dbReference>
<evidence type="ECO:0000259" key="5">
    <source>
        <dbReference type="Pfam" id="PF07687"/>
    </source>
</evidence>
<dbReference type="Gene3D" id="3.30.70.360">
    <property type="match status" value="1"/>
</dbReference>
<dbReference type="Pfam" id="PF07687">
    <property type="entry name" value="M20_dimer"/>
    <property type="match status" value="1"/>
</dbReference>
<gene>
    <name evidence="6" type="ORF">NVS32_01400</name>
</gene>
<dbReference type="Gene3D" id="3.40.630.10">
    <property type="entry name" value="Zn peptidases"/>
    <property type="match status" value="2"/>
</dbReference>
<dbReference type="InterPro" id="IPR050072">
    <property type="entry name" value="Peptidase_M20A"/>
</dbReference>
<name>A0ABT1Z5X4_9ACTN</name>
<dbReference type="SUPFAM" id="SSF53187">
    <property type="entry name" value="Zn-dependent exopeptidases"/>
    <property type="match status" value="1"/>
</dbReference>
<organism evidence="6 7">
    <name type="scientific">Tractidigestivibacter montrealensis</name>
    <dbReference type="NCBI Taxonomy" id="2972466"/>
    <lineage>
        <taxon>Bacteria</taxon>
        <taxon>Bacillati</taxon>
        <taxon>Actinomycetota</taxon>
        <taxon>Coriobacteriia</taxon>
        <taxon>Coriobacteriales</taxon>
        <taxon>Atopobiaceae</taxon>
        <taxon>Tractidigestivibacter</taxon>
    </lineage>
</organism>
<dbReference type="RefSeq" id="WP_258498412.1">
    <property type="nucleotide sequence ID" value="NZ_JANSKA010000001.1"/>
</dbReference>
<dbReference type="Pfam" id="PF01546">
    <property type="entry name" value="Peptidase_M20"/>
    <property type="match status" value="1"/>
</dbReference>
<proteinExistence type="predicted"/>
<reference evidence="6 7" key="1">
    <citation type="submission" date="2022-08" db="EMBL/GenBank/DDBJ databases">
        <title>Tractidigestivibacter montrealensis type strain KD21.</title>
        <authorList>
            <person name="Diop K."/>
            <person name="Richard C."/>
            <person name="Routy B."/>
        </authorList>
    </citation>
    <scope>NUCLEOTIDE SEQUENCE [LARGE SCALE GENOMIC DNA]</scope>
    <source>
        <strain evidence="6 7">KD21</strain>
    </source>
</reference>
<dbReference type="Proteomes" id="UP001204320">
    <property type="component" value="Unassembled WGS sequence"/>
</dbReference>
<keyword evidence="7" id="KW-1185">Reference proteome</keyword>
<dbReference type="NCBIfam" id="NF009555">
    <property type="entry name" value="PRK13004.1"/>
    <property type="match status" value="1"/>
</dbReference>
<dbReference type="EMBL" id="JANSKA010000001">
    <property type="protein sequence ID" value="MCR9035617.1"/>
    <property type="molecule type" value="Genomic_DNA"/>
</dbReference>
<sequence length="393" mass="43213">MEEGRSRELVELCQDLIRAKGYSGEEKDVADRLRKEMESLGFDDVQIDKNGSVIGTIRGNRPGPTVLFDGHIDTVPAENAEKWTYPPFEAQIHDGKIWGRGTSDMKGADAAFTKAVGWFAADKKRDFAGTICVAGVVQEECFEGVASRTVSSICKPDYVIIGEASNCNIKVGQRGRAELTLVTHGKPAHSANPEKGINAVYKMCDLVEQVRGLEPPEHPVLGKGILELVDIKSEPYPGASVVPEGCRATYDRRLLVDETPEGVLEPVKDLIAKASEKDPQLSAEVGFTHASATCYTGETIEAERFFPGWLYDEHDEWIQRIKSHLEEKGLTPEVTQYNFCTNGSHYAGEAHIPTIGLGPSREDLAHTVDEYIEISQLERACESYYGILEALLG</sequence>
<comment type="cofactor">
    <cofactor evidence="1">
        <name>Zn(2+)</name>
        <dbReference type="ChEBI" id="CHEBI:29105"/>
    </cofactor>
</comment>
<evidence type="ECO:0000313" key="7">
    <source>
        <dbReference type="Proteomes" id="UP001204320"/>
    </source>
</evidence>
<accession>A0ABT1Z5X4</accession>
<evidence type="ECO:0000256" key="3">
    <source>
        <dbReference type="ARBA" id="ARBA00022801"/>
    </source>
</evidence>
<keyword evidence="4" id="KW-0862">Zinc</keyword>
<evidence type="ECO:0000256" key="2">
    <source>
        <dbReference type="ARBA" id="ARBA00022723"/>
    </source>
</evidence>
<dbReference type="InterPro" id="IPR011650">
    <property type="entry name" value="Peptidase_M20_dimer"/>
</dbReference>
<keyword evidence="2" id="KW-0479">Metal-binding</keyword>
<evidence type="ECO:0000256" key="4">
    <source>
        <dbReference type="ARBA" id="ARBA00022833"/>
    </source>
</evidence>
<keyword evidence="3 6" id="KW-0378">Hydrolase</keyword>
<dbReference type="GO" id="GO:0016787">
    <property type="term" value="F:hydrolase activity"/>
    <property type="evidence" value="ECO:0007669"/>
    <property type="project" value="UniProtKB-KW"/>
</dbReference>
<dbReference type="SUPFAM" id="SSF55031">
    <property type="entry name" value="Bacterial exopeptidase dimerisation domain"/>
    <property type="match status" value="1"/>
</dbReference>
<dbReference type="PROSITE" id="PS00758">
    <property type="entry name" value="ARGE_DAPE_CPG2_1"/>
    <property type="match status" value="1"/>
</dbReference>